<keyword evidence="14" id="KW-0966">Cell projection</keyword>
<keyword evidence="7 11" id="KW-0472">Membrane</keyword>
<feature type="transmembrane region" description="Helical" evidence="11">
    <location>
        <begin position="439"/>
        <end position="458"/>
    </location>
</feature>
<evidence type="ECO:0000256" key="6">
    <source>
        <dbReference type="ARBA" id="ARBA00022989"/>
    </source>
</evidence>
<reference evidence="14 15" key="1">
    <citation type="journal article" date="2017" name="Genome Announc.">
        <title>Complete Genome Sequences of Two Acetylene-Fermenting Pelobacter acetylenicus Strains.</title>
        <authorList>
            <person name="Sutton J.M."/>
            <person name="Baesman S.M."/>
            <person name="Fierst J.L."/>
            <person name="Poret-Peterson A.T."/>
            <person name="Oremland R.S."/>
            <person name="Dunlap D.S."/>
            <person name="Akob D.M."/>
        </authorList>
    </citation>
    <scope>NUCLEOTIDE SEQUENCE [LARGE SCALE GENOMIC DNA]</scope>
    <source>
        <strain evidence="14 15">DSM 3247</strain>
    </source>
</reference>
<dbReference type="STRING" id="29542.A6070_09315"/>
<dbReference type="RefSeq" id="WP_072285516.1">
    <property type="nucleotide sequence ID" value="NZ_CP015455.1"/>
</dbReference>
<keyword evidence="14" id="KW-0282">Flagellum</keyword>
<keyword evidence="15" id="KW-1185">Reference proteome</keyword>
<evidence type="ECO:0000259" key="13">
    <source>
        <dbReference type="Pfam" id="PF08345"/>
    </source>
</evidence>
<comment type="subcellular location">
    <subcellularLocation>
        <location evidence="1 9">Bacterial flagellum basal body</location>
    </subcellularLocation>
    <subcellularLocation>
        <location evidence="2">Cell membrane</location>
        <topology evidence="2">Multi-pass membrane protein</topology>
    </subcellularLocation>
</comment>
<gene>
    <name evidence="14" type="ORF">A7E75_00705</name>
</gene>
<dbReference type="Pfam" id="PF01514">
    <property type="entry name" value="YscJ_FliF"/>
    <property type="match status" value="1"/>
</dbReference>
<dbReference type="GO" id="GO:0009431">
    <property type="term" value="C:bacterial-type flagellum basal body, MS ring"/>
    <property type="evidence" value="ECO:0007669"/>
    <property type="project" value="InterPro"/>
</dbReference>
<dbReference type="GO" id="GO:0005886">
    <property type="term" value="C:plasma membrane"/>
    <property type="evidence" value="ECO:0007669"/>
    <property type="project" value="UniProtKB-SubCell"/>
</dbReference>
<evidence type="ECO:0000256" key="3">
    <source>
        <dbReference type="ARBA" id="ARBA00007971"/>
    </source>
</evidence>
<dbReference type="Proteomes" id="UP000182264">
    <property type="component" value="Chromosome"/>
</dbReference>
<dbReference type="InterPro" id="IPR043427">
    <property type="entry name" value="YscJ/FliF"/>
</dbReference>
<evidence type="ECO:0000256" key="11">
    <source>
        <dbReference type="SAM" id="Phobius"/>
    </source>
</evidence>
<feature type="transmembrane region" description="Helical" evidence="11">
    <location>
        <begin position="23"/>
        <end position="41"/>
    </location>
</feature>
<dbReference type="Pfam" id="PF08345">
    <property type="entry name" value="YscJ_FliF_C"/>
    <property type="match status" value="1"/>
</dbReference>
<dbReference type="AlphaFoldDB" id="A0A1L3GCS1"/>
<protein>
    <recommendedName>
        <fullName evidence="9">Flagellar M-ring protein</fullName>
    </recommendedName>
</protein>
<dbReference type="NCBIfam" id="TIGR00206">
    <property type="entry name" value="fliF"/>
    <property type="match status" value="1"/>
</dbReference>
<dbReference type="GO" id="GO:0003774">
    <property type="term" value="F:cytoskeletal motor activity"/>
    <property type="evidence" value="ECO:0007669"/>
    <property type="project" value="InterPro"/>
</dbReference>
<evidence type="ECO:0000256" key="2">
    <source>
        <dbReference type="ARBA" id="ARBA00004651"/>
    </source>
</evidence>
<evidence type="ECO:0000256" key="8">
    <source>
        <dbReference type="ARBA" id="ARBA00023143"/>
    </source>
</evidence>
<keyword evidence="14" id="KW-0969">Cilium</keyword>
<dbReference type="InterPro" id="IPR006182">
    <property type="entry name" value="FliF_N_dom"/>
</dbReference>
<feature type="compositionally biased region" description="Low complexity" evidence="10">
    <location>
        <begin position="493"/>
        <end position="504"/>
    </location>
</feature>
<dbReference type="InterPro" id="IPR000067">
    <property type="entry name" value="FlgMring_FliF"/>
</dbReference>
<evidence type="ECO:0000259" key="12">
    <source>
        <dbReference type="Pfam" id="PF01514"/>
    </source>
</evidence>
<dbReference type="KEGG" id="pace:A6070_09315"/>
<dbReference type="OrthoDB" id="9807026at2"/>
<dbReference type="EMBL" id="CP015518">
    <property type="protein sequence ID" value="APG23707.1"/>
    <property type="molecule type" value="Genomic_DNA"/>
</dbReference>
<proteinExistence type="inferred from homology"/>
<evidence type="ECO:0000256" key="5">
    <source>
        <dbReference type="ARBA" id="ARBA00022692"/>
    </source>
</evidence>
<sequence length="519" mass="56290">MGEKTTPATLLETIRHWPRKRQLSLLGVVLACVVFFALIILQANKADYQLLFGNLESADAAAVLERLKEQKIPYRLENNGRAILIPAAKVHEIRLDLAGSGLPRGGGVGFEIFDKQSFGMTDFAQKINYLRALQGELARTVASLAPVEAARVHLALPEKRLFREQQQKASASVIVKLAAGQNLREGQILGIVNLVAGSVEGLDAEQVAVIDDNGRVLSKASEQTGENGMAPNMLDYQQNLEQRLELRAQALLDRALGMGNSMVQVTAAIDYTQRERMEESYDPDTTAVRSEHTTTEKGGIAGAGGVPGVQSNINNEQSGASFIPTSRSDETINYEISKIVSKQVDPVGSIKNLSVAVLVADRLTEAAGDSEKAPVYEPRDAKELAAIEKMVSRALGIDPKRGDQIAVISRPFETAYSTDPTLQPSVWTRVHQVTPILKYALLCLAAGLLYLLVIRPLLQILRSEGRMIEHYKTVEQLESEMAGLPDGSTRGEAPLSLPAGSAASQNDPAQIIKAWLKDS</sequence>
<evidence type="ECO:0000256" key="9">
    <source>
        <dbReference type="PIRNR" id="PIRNR004862"/>
    </source>
</evidence>
<feature type="domain" description="Flagellar M-ring N-terminal" evidence="12">
    <location>
        <begin position="44"/>
        <end position="218"/>
    </location>
</feature>
<dbReference type="PANTHER" id="PTHR30046:SF0">
    <property type="entry name" value="FLAGELLAR M-RING PROTEIN"/>
    <property type="match status" value="1"/>
</dbReference>
<feature type="domain" description="Flagellar M-ring C-terminal" evidence="13">
    <location>
        <begin position="252"/>
        <end position="412"/>
    </location>
</feature>
<dbReference type="GO" id="GO:0071973">
    <property type="term" value="P:bacterial-type flagellum-dependent cell motility"/>
    <property type="evidence" value="ECO:0007669"/>
    <property type="project" value="InterPro"/>
</dbReference>
<keyword evidence="5 11" id="KW-0812">Transmembrane</keyword>
<dbReference type="Gene3D" id="3.30.300.30">
    <property type="match status" value="1"/>
</dbReference>
<dbReference type="PRINTS" id="PR01009">
    <property type="entry name" value="FLGMRINGFLIF"/>
</dbReference>
<comment type="function">
    <text evidence="9">The M ring may be actively involved in energy transduction.</text>
</comment>
<feature type="region of interest" description="Disordered" evidence="10">
    <location>
        <begin position="276"/>
        <end position="308"/>
    </location>
</feature>
<dbReference type="PANTHER" id="PTHR30046">
    <property type="entry name" value="FLAGELLAR M-RING PROTEIN"/>
    <property type="match status" value="1"/>
</dbReference>
<comment type="similarity">
    <text evidence="3 9">Belongs to the FliF family.</text>
</comment>
<dbReference type="PIRSF" id="PIRSF004862">
    <property type="entry name" value="FliF"/>
    <property type="match status" value="1"/>
</dbReference>
<dbReference type="InterPro" id="IPR045851">
    <property type="entry name" value="AMP-bd_C_sf"/>
</dbReference>
<evidence type="ECO:0000256" key="1">
    <source>
        <dbReference type="ARBA" id="ARBA00004117"/>
    </source>
</evidence>
<keyword evidence="4" id="KW-1003">Cell membrane</keyword>
<organism evidence="14 15">
    <name type="scientific">Syntrophotalea acetylenica</name>
    <name type="common">Pelobacter acetylenicus</name>
    <dbReference type="NCBI Taxonomy" id="29542"/>
    <lineage>
        <taxon>Bacteria</taxon>
        <taxon>Pseudomonadati</taxon>
        <taxon>Thermodesulfobacteriota</taxon>
        <taxon>Desulfuromonadia</taxon>
        <taxon>Desulfuromonadales</taxon>
        <taxon>Syntrophotaleaceae</taxon>
        <taxon>Syntrophotalea</taxon>
    </lineage>
</organism>
<feature type="region of interest" description="Disordered" evidence="10">
    <location>
        <begin position="482"/>
        <end position="508"/>
    </location>
</feature>
<evidence type="ECO:0000313" key="15">
    <source>
        <dbReference type="Proteomes" id="UP000182264"/>
    </source>
</evidence>
<accession>A0A1L3GCS1</accession>
<evidence type="ECO:0000256" key="4">
    <source>
        <dbReference type="ARBA" id="ARBA00022475"/>
    </source>
</evidence>
<evidence type="ECO:0000256" key="7">
    <source>
        <dbReference type="ARBA" id="ARBA00023136"/>
    </source>
</evidence>
<evidence type="ECO:0000313" key="14">
    <source>
        <dbReference type="EMBL" id="APG23707.1"/>
    </source>
</evidence>
<keyword evidence="8 9" id="KW-0975">Bacterial flagellum</keyword>
<evidence type="ECO:0000256" key="10">
    <source>
        <dbReference type="SAM" id="MobiDB-lite"/>
    </source>
</evidence>
<name>A0A1L3GCS1_SYNAC</name>
<keyword evidence="6 11" id="KW-1133">Transmembrane helix</keyword>
<dbReference type="InterPro" id="IPR013556">
    <property type="entry name" value="Flag_M-ring_C"/>
</dbReference>
<dbReference type="PROSITE" id="PS51257">
    <property type="entry name" value="PROKAR_LIPOPROTEIN"/>
    <property type="match status" value="1"/>
</dbReference>